<dbReference type="Proteomes" id="UP000181981">
    <property type="component" value="Unassembled WGS sequence"/>
</dbReference>
<dbReference type="KEGG" id="dori:FH5T_01900"/>
<evidence type="ECO:0000313" key="3">
    <source>
        <dbReference type="Proteomes" id="UP000023772"/>
    </source>
</evidence>
<accession>X5DLP2</accession>
<dbReference type="HOGENOM" id="CLU_2179667_0_0_10"/>
<dbReference type="PROSITE" id="PS51257">
    <property type="entry name" value="PROKAR_LIPOPROTEIN"/>
    <property type="match status" value="1"/>
</dbReference>
<proteinExistence type="predicted"/>
<dbReference type="AlphaFoldDB" id="X5DLP2"/>
<sequence length="109" mass="12340">MKALLFIVAVVVMVSCSPQRSLQKTYVGKPLSALESELGKPHTVFNKESGDIYIFEKIEMLKSTEISQHKLTLDPMVTPKVKKTSHYTVTVVDGVITKIELEEQYERNK</sequence>
<evidence type="ECO:0000313" key="2">
    <source>
        <dbReference type="EMBL" id="SEU09653.1"/>
    </source>
</evidence>
<name>X5DLP2_9BACT</name>
<evidence type="ECO:0008006" key="5">
    <source>
        <dbReference type="Google" id="ProtNLM"/>
    </source>
</evidence>
<dbReference type="EMBL" id="CP007451">
    <property type="protein sequence ID" value="AHW61477.1"/>
    <property type="molecule type" value="Genomic_DNA"/>
</dbReference>
<dbReference type="OrthoDB" id="1122387at2"/>
<organism evidence="2 4">
    <name type="scientific">Draconibacterium orientale</name>
    <dbReference type="NCBI Taxonomy" id="1168034"/>
    <lineage>
        <taxon>Bacteria</taxon>
        <taxon>Pseudomonadati</taxon>
        <taxon>Bacteroidota</taxon>
        <taxon>Bacteroidia</taxon>
        <taxon>Marinilabiliales</taxon>
        <taxon>Prolixibacteraceae</taxon>
        <taxon>Draconibacterium</taxon>
    </lineage>
</organism>
<gene>
    <name evidence="1" type="ORF">FH5T_01900</name>
    <name evidence="2" type="ORF">SAMN05444285_14319</name>
</gene>
<dbReference type="RefSeq" id="WP_038554919.1">
    <property type="nucleotide sequence ID" value="NZ_CAXXJF010000003.1"/>
</dbReference>
<reference evidence="2 4" key="2">
    <citation type="submission" date="2016-10" db="EMBL/GenBank/DDBJ databases">
        <authorList>
            <person name="de Groot N.N."/>
        </authorList>
    </citation>
    <scope>NUCLEOTIDE SEQUENCE [LARGE SCALE GENOMIC DNA]</scope>
    <source>
        <strain evidence="2 4">DSM 25947</strain>
    </source>
</reference>
<protein>
    <recommendedName>
        <fullName evidence="5">Lipoprotein</fullName>
    </recommendedName>
</protein>
<dbReference type="Proteomes" id="UP000023772">
    <property type="component" value="Chromosome"/>
</dbReference>
<keyword evidence="3" id="KW-1185">Reference proteome</keyword>
<dbReference type="EMBL" id="FOHT01000043">
    <property type="protein sequence ID" value="SEU09653.1"/>
    <property type="molecule type" value="Genomic_DNA"/>
</dbReference>
<reference evidence="1 3" key="1">
    <citation type="submission" date="2014-03" db="EMBL/GenBank/DDBJ databases">
        <title>Complete genome sequence of a deeply braunched marine Bacteroidia bacterium Draconibacterium orientale type strain FH5T.</title>
        <authorList>
            <person name="Li X."/>
            <person name="Wang X."/>
            <person name="Xie Z."/>
            <person name="Du Z."/>
            <person name="Chen G."/>
        </authorList>
    </citation>
    <scope>NUCLEOTIDE SEQUENCE [LARGE SCALE GENOMIC DNA]</scope>
    <source>
        <strain evidence="1 3">FH5</strain>
    </source>
</reference>
<evidence type="ECO:0000313" key="1">
    <source>
        <dbReference type="EMBL" id="AHW61477.1"/>
    </source>
</evidence>
<evidence type="ECO:0000313" key="4">
    <source>
        <dbReference type="Proteomes" id="UP000181981"/>
    </source>
</evidence>